<dbReference type="EMBL" id="LK391708">
    <property type="protein sequence ID" value="CDR95312.1"/>
    <property type="molecule type" value="Genomic_DNA"/>
</dbReference>
<reference evidence="3" key="1">
    <citation type="submission" date="2014-06" db="EMBL/GenBank/DDBJ databases">
        <authorList>
            <person name="Aslett M."/>
            <person name="De Silva N."/>
        </authorList>
    </citation>
    <scope>NUCLEOTIDE SEQUENCE [LARGE SCALE GENOMIC DNA]</scope>
    <source>
        <strain evidence="3">Bond</strain>
    </source>
</reference>
<protein>
    <submittedName>
        <fullName evidence="2">Uncharacterized protein</fullName>
    </submittedName>
</protein>
<dbReference type="AlphaFoldDB" id="A0A061D5N9"/>
<dbReference type="KEGG" id="bbig:BBBOND_0204700"/>
<dbReference type="VEuPathDB" id="PiroplasmaDB:BBBOND_0204700"/>
<dbReference type="STRING" id="5866.A0A061D5N9"/>
<dbReference type="OMA" id="MHLPYIH"/>
<evidence type="ECO:0000313" key="2">
    <source>
        <dbReference type="EMBL" id="CDR95312.1"/>
    </source>
</evidence>
<dbReference type="CDD" id="cd07361">
    <property type="entry name" value="MEMO_like"/>
    <property type="match status" value="1"/>
</dbReference>
<keyword evidence="3" id="KW-1185">Reference proteome</keyword>
<comment type="similarity">
    <text evidence="1">Belongs to the MEMO1 family.</text>
</comment>
<dbReference type="GeneID" id="24563853"/>
<dbReference type="PANTHER" id="PTHR11060">
    <property type="entry name" value="PROTEIN MEMO1"/>
    <property type="match status" value="1"/>
</dbReference>
<dbReference type="RefSeq" id="XP_012767498.1">
    <property type="nucleotide sequence ID" value="XM_012912044.1"/>
</dbReference>
<name>A0A061D5N9_BABBI</name>
<proteinExistence type="inferred from homology"/>
<dbReference type="Pfam" id="PF01875">
    <property type="entry name" value="Memo"/>
    <property type="match status" value="2"/>
</dbReference>
<dbReference type="Proteomes" id="UP000033188">
    <property type="component" value="Chromosome 2"/>
</dbReference>
<evidence type="ECO:0000256" key="1">
    <source>
        <dbReference type="ARBA" id="ARBA00006315"/>
    </source>
</evidence>
<accession>A0A061D5N9</accession>
<dbReference type="OrthoDB" id="417112at2759"/>
<evidence type="ECO:0000313" key="3">
    <source>
        <dbReference type="Proteomes" id="UP000033188"/>
    </source>
</evidence>
<dbReference type="InterPro" id="IPR002737">
    <property type="entry name" value="MEMO1_fam"/>
</dbReference>
<gene>
    <name evidence="2" type="ORF">BBBOND_0204700</name>
</gene>
<dbReference type="NCBIfam" id="TIGR04336">
    <property type="entry name" value="AmmeMemoSam_B"/>
    <property type="match status" value="1"/>
</dbReference>
<dbReference type="PANTHER" id="PTHR11060:SF0">
    <property type="entry name" value="PROTEIN MEMO1"/>
    <property type="match status" value="1"/>
</dbReference>
<dbReference type="Gene3D" id="3.40.830.10">
    <property type="entry name" value="LigB-like"/>
    <property type="match status" value="1"/>
</dbReference>
<organism evidence="2 3">
    <name type="scientific">Babesia bigemina</name>
    <dbReference type="NCBI Taxonomy" id="5866"/>
    <lineage>
        <taxon>Eukaryota</taxon>
        <taxon>Sar</taxon>
        <taxon>Alveolata</taxon>
        <taxon>Apicomplexa</taxon>
        <taxon>Aconoidasida</taxon>
        <taxon>Piroplasmida</taxon>
        <taxon>Babesiidae</taxon>
        <taxon>Babesia</taxon>
    </lineage>
</organism>
<sequence>MRRHTHAGSWYDDDADSLQNEIEEALFTDEEVPLPPPKYIISPHAGYTYSLKTAATAYRRIDVAKIATIFILGPSHYASLRGCGVDTFSSLQTPIGVLQVDTDITEKLLNEDGFVEISRVAAEREHSIEMQLPILRQILNRQVSIYHYRIPFRACADHVKFVPIMVGSMDAKRLEKTGTLQPPTPHSLSRQRVASLLPKQGTTQMTAIDETCGRIQCLSSLPIFATLETGYENESIPLWQAIKKLDMDAVDYIIKHDLDGFREYLEETGNTICGCNAIKVLLMLIKLSGMSIRSEMISYTQVNHATAPCIAMQSNKCEGIHDCSVSYCSIAGVES</sequence>